<gene>
    <name evidence="1" type="ORF">SAMN05216403_1286</name>
</gene>
<proteinExistence type="predicted"/>
<dbReference type="Proteomes" id="UP000236751">
    <property type="component" value="Unassembled WGS sequence"/>
</dbReference>
<sequence>MAILNWVPGLGEAPGYEIDEKPADATHVVMARDANGTVIQMWRQLAGRK</sequence>
<accession>A0A1H5X998</accession>
<name>A0A1H5X998_NITMU</name>
<evidence type="ECO:0000313" key="1">
    <source>
        <dbReference type="EMBL" id="SEG08213.1"/>
    </source>
</evidence>
<protein>
    <submittedName>
        <fullName evidence="1">Uncharacterized protein</fullName>
    </submittedName>
</protein>
<dbReference type="AlphaFoldDB" id="A0A1H5X998"/>
<organism evidence="1 2">
    <name type="scientific">Nitrosospira multiformis (strain ATCC 25196 / NCIMB 11849 / C 71)</name>
    <dbReference type="NCBI Taxonomy" id="323848"/>
    <lineage>
        <taxon>Bacteria</taxon>
        <taxon>Pseudomonadati</taxon>
        <taxon>Pseudomonadota</taxon>
        <taxon>Betaproteobacteria</taxon>
        <taxon>Nitrosomonadales</taxon>
        <taxon>Nitrosomonadaceae</taxon>
        <taxon>Nitrosospira</taxon>
    </lineage>
</organism>
<evidence type="ECO:0000313" key="2">
    <source>
        <dbReference type="Proteomes" id="UP000236751"/>
    </source>
</evidence>
<reference evidence="1 2" key="1">
    <citation type="submission" date="2016-10" db="EMBL/GenBank/DDBJ databases">
        <authorList>
            <person name="de Groot N.N."/>
        </authorList>
    </citation>
    <scope>NUCLEOTIDE SEQUENCE [LARGE SCALE GENOMIC DNA]</scope>
    <source>
        <strain evidence="1 2">Nl13</strain>
    </source>
</reference>
<dbReference type="RefSeq" id="WP_167535568.1">
    <property type="nucleotide sequence ID" value="NC_007614.1"/>
</dbReference>
<dbReference type="EMBL" id="FNVK01000028">
    <property type="protein sequence ID" value="SEG08213.1"/>
    <property type="molecule type" value="Genomic_DNA"/>
</dbReference>